<comment type="caution">
    <text evidence="2">The sequence shown here is derived from an EMBL/GenBank/DDBJ whole genome shotgun (WGS) entry which is preliminary data.</text>
</comment>
<gene>
    <name evidence="2" type="ORF">JAO82_12305</name>
</gene>
<feature type="region of interest" description="Disordered" evidence="1">
    <location>
        <begin position="1"/>
        <end position="20"/>
    </location>
</feature>
<dbReference type="EMBL" id="JAEIJD010000011">
    <property type="protein sequence ID" value="MBI6630660.1"/>
    <property type="molecule type" value="Genomic_DNA"/>
</dbReference>
<protein>
    <submittedName>
        <fullName evidence="2">Uncharacterized protein</fullName>
    </submittedName>
</protein>
<keyword evidence="3" id="KW-1185">Reference proteome</keyword>
<evidence type="ECO:0000256" key="1">
    <source>
        <dbReference type="SAM" id="MobiDB-lite"/>
    </source>
</evidence>
<sequence>MKLTLHLSAGRPGDPDTTAHVTGDILRVNGTEYDLSAVPEGGCATPQGDHPFVGTIRRADGLIHAAIIWGYDSTAARPDQGSQPIVIDITQGRISVPVARRTEVPT</sequence>
<name>A0A934HUA9_9RHOB</name>
<proteinExistence type="predicted"/>
<dbReference type="AlphaFoldDB" id="A0A934HUA9"/>
<reference evidence="2" key="1">
    <citation type="submission" date="2020-12" db="EMBL/GenBank/DDBJ databases">
        <title>Pontibaca salina gen. nov., sp. nov., isolated from marine sediment.</title>
        <authorList>
            <person name="Bo J."/>
            <person name="Wang S."/>
            <person name="Song X."/>
            <person name="Du Z."/>
        </authorList>
    </citation>
    <scope>NUCLEOTIDE SEQUENCE</scope>
    <source>
        <strain evidence="2">S1109L</strain>
    </source>
</reference>
<dbReference type="Proteomes" id="UP000613255">
    <property type="component" value="Unassembled WGS sequence"/>
</dbReference>
<accession>A0A934HUA9</accession>
<evidence type="ECO:0000313" key="3">
    <source>
        <dbReference type="Proteomes" id="UP000613255"/>
    </source>
</evidence>
<dbReference type="RefSeq" id="WP_198686678.1">
    <property type="nucleotide sequence ID" value="NZ_JAEIJD010000011.1"/>
</dbReference>
<evidence type="ECO:0000313" key="2">
    <source>
        <dbReference type="EMBL" id="MBI6630660.1"/>
    </source>
</evidence>
<organism evidence="2 3">
    <name type="scientific">Pontibaca salina</name>
    <dbReference type="NCBI Taxonomy" id="2795731"/>
    <lineage>
        <taxon>Bacteria</taxon>
        <taxon>Pseudomonadati</taxon>
        <taxon>Pseudomonadota</taxon>
        <taxon>Alphaproteobacteria</taxon>
        <taxon>Rhodobacterales</taxon>
        <taxon>Roseobacteraceae</taxon>
        <taxon>Pontibaca</taxon>
    </lineage>
</organism>